<feature type="region of interest" description="Disordered" evidence="1">
    <location>
        <begin position="15"/>
        <end position="40"/>
    </location>
</feature>
<gene>
    <name evidence="2" type="ORF">GCM10007301_42670</name>
</gene>
<dbReference type="Proteomes" id="UP000606044">
    <property type="component" value="Unassembled WGS sequence"/>
</dbReference>
<comment type="caution">
    <text evidence="2">The sequence shown here is derived from an EMBL/GenBank/DDBJ whole genome shotgun (WGS) entry which is preliminary data.</text>
</comment>
<dbReference type="EMBL" id="BMCT01000007">
    <property type="protein sequence ID" value="GGF78151.1"/>
    <property type="molecule type" value="Genomic_DNA"/>
</dbReference>
<feature type="compositionally biased region" description="Polar residues" evidence="1">
    <location>
        <begin position="16"/>
        <end position="29"/>
    </location>
</feature>
<evidence type="ECO:0000313" key="2">
    <source>
        <dbReference type="EMBL" id="GGF78151.1"/>
    </source>
</evidence>
<protein>
    <submittedName>
        <fullName evidence="2">Uncharacterized protein</fullName>
    </submittedName>
</protein>
<evidence type="ECO:0000256" key="1">
    <source>
        <dbReference type="SAM" id="MobiDB-lite"/>
    </source>
</evidence>
<sequence length="92" mass="10255">MLAACMAAKIAGCTPATLSDPNSMGSLDSRSAVRAHEPSARMNRPRAWAALMGRARDKADRRMEPHAVLAVFIQLDRGRKRLWRRPPRLDMS</sequence>
<evidence type="ECO:0000313" key="3">
    <source>
        <dbReference type="Proteomes" id="UP000606044"/>
    </source>
</evidence>
<dbReference type="AlphaFoldDB" id="A0A917C9V6"/>
<reference evidence="2" key="2">
    <citation type="submission" date="2020-09" db="EMBL/GenBank/DDBJ databases">
        <authorList>
            <person name="Sun Q."/>
            <person name="Sedlacek I."/>
        </authorList>
    </citation>
    <scope>NUCLEOTIDE SEQUENCE</scope>
    <source>
        <strain evidence="2">CCM 7897</strain>
    </source>
</reference>
<proteinExistence type="predicted"/>
<keyword evidence="3" id="KW-1185">Reference proteome</keyword>
<reference evidence="2" key="1">
    <citation type="journal article" date="2014" name="Int. J. Syst. Evol. Microbiol.">
        <title>Complete genome sequence of Corynebacterium casei LMG S-19264T (=DSM 44701T), isolated from a smear-ripened cheese.</title>
        <authorList>
            <consortium name="US DOE Joint Genome Institute (JGI-PGF)"/>
            <person name="Walter F."/>
            <person name="Albersmeier A."/>
            <person name="Kalinowski J."/>
            <person name="Ruckert C."/>
        </authorList>
    </citation>
    <scope>NUCLEOTIDE SEQUENCE</scope>
    <source>
        <strain evidence="2">CCM 7897</strain>
    </source>
</reference>
<accession>A0A917C9V6</accession>
<name>A0A917C9V6_9HYPH</name>
<organism evidence="2 3">
    <name type="scientific">Azorhizobium oxalatiphilum</name>
    <dbReference type="NCBI Taxonomy" id="980631"/>
    <lineage>
        <taxon>Bacteria</taxon>
        <taxon>Pseudomonadati</taxon>
        <taxon>Pseudomonadota</taxon>
        <taxon>Alphaproteobacteria</taxon>
        <taxon>Hyphomicrobiales</taxon>
        <taxon>Xanthobacteraceae</taxon>
        <taxon>Azorhizobium</taxon>
    </lineage>
</organism>